<feature type="domain" description="7,8-dihydro-6-hydroxymethylpterin-pyrophosphokinase" evidence="13">
    <location>
        <begin position="11"/>
        <end position="150"/>
    </location>
</feature>
<dbReference type="PANTHER" id="PTHR43071">
    <property type="entry name" value="2-AMINO-4-HYDROXY-6-HYDROXYMETHYLDIHYDROPTERIDINE PYROPHOSPHOKINASE"/>
    <property type="match status" value="1"/>
</dbReference>
<evidence type="ECO:0000256" key="9">
    <source>
        <dbReference type="ARBA" id="ARBA00022909"/>
    </source>
</evidence>
<comment type="pathway">
    <text evidence="1">Cofactor biosynthesis; tetrahydrofolate biosynthesis; 2-amino-4-hydroxy-6-hydroxymethyl-7,8-dihydropteridine diphosphate from 7,8-dihydroneopterin triphosphate: step 4/4.</text>
</comment>
<evidence type="ECO:0000256" key="12">
    <source>
        <dbReference type="ARBA" id="ARBA00033413"/>
    </source>
</evidence>
<dbReference type="GO" id="GO:0005524">
    <property type="term" value="F:ATP binding"/>
    <property type="evidence" value="ECO:0007669"/>
    <property type="project" value="UniProtKB-KW"/>
</dbReference>
<dbReference type="GO" id="GO:0046656">
    <property type="term" value="P:folic acid biosynthetic process"/>
    <property type="evidence" value="ECO:0007669"/>
    <property type="project" value="UniProtKB-KW"/>
</dbReference>
<evidence type="ECO:0000256" key="8">
    <source>
        <dbReference type="ARBA" id="ARBA00022840"/>
    </source>
</evidence>
<sequence length="151" mass="17368">MTPEKEPVRVYLLLGSNMGDRRRNLSIAVSLLVTELAPWLFSDVRESQVLETEPFGMPQGTAPFMNQAVSFETTVPPEDLLKVCKWVEHKLGRPDHGPEYDESGRRIYHSRIIDIDIALYGDRKIDTPQLTVPHPQIEEREYAKRLLNEII</sequence>
<evidence type="ECO:0000256" key="11">
    <source>
        <dbReference type="ARBA" id="ARBA00029766"/>
    </source>
</evidence>
<gene>
    <name evidence="14" type="primary">folK</name>
    <name evidence="14" type="ORF">IAC04_03240</name>
</gene>
<dbReference type="Gene3D" id="3.30.70.560">
    <property type="entry name" value="7,8-Dihydro-6-hydroxymethylpterin-pyrophosphokinase HPPK"/>
    <property type="match status" value="1"/>
</dbReference>
<accession>A0A9D2GPW9</accession>
<comment type="similarity">
    <text evidence="2">Belongs to the HPPK family.</text>
</comment>
<dbReference type="AlphaFoldDB" id="A0A9D2GPW9"/>
<reference evidence="14" key="2">
    <citation type="submission" date="2021-04" db="EMBL/GenBank/DDBJ databases">
        <authorList>
            <person name="Gilroy R."/>
        </authorList>
    </citation>
    <scope>NUCLEOTIDE SEQUENCE</scope>
    <source>
        <strain evidence="14">Gambia16-554</strain>
    </source>
</reference>
<organism evidence="14 15">
    <name type="scientific">Candidatus Coprenecus stercoravium</name>
    <dbReference type="NCBI Taxonomy" id="2840735"/>
    <lineage>
        <taxon>Bacteria</taxon>
        <taxon>Pseudomonadati</taxon>
        <taxon>Bacteroidota</taxon>
        <taxon>Bacteroidia</taxon>
        <taxon>Bacteroidales</taxon>
        <taxon>Rikenellaceae</taxon>
        <taxon>Rikenellaceae incertae sedis</taxon>
        <taxon>Candidatus Coprenecus</taxon>
    </lineage>
</organism>
<evidence type="ECO:0000256" key="2">
    <source>
        <dbReference type="ARBA" id="ARBA00005810"/>
    </source>
</evidence>
<evidence type="ECO:0000259" key="13">
    <source>
        <dbReference type="Pfam" id="PF01288"/>
    </source>
</evidence>
<dbReference type="GO" id="GO:0003848">
    <property type="term" value="F:2-amino-4-hydroxy-6-hydroxymethyldihydropteridine diphosphokinase activity"/>
    <property type="evidence" value="ECO:0007669"/>
    <property type="project" value="UniProtKB-EC"/>
</dbReference>
<dbReference type="SUPFAM" id="SSF55083">
    <property type="entry name" value="6-hydroxymethyl-7,8-dihydropterin pyrophosphokinase, HPPK"/>
    <property type="match status" value="1"/>
</dbReference>
<proteinExistence type="inferred from homology"/>
<name>A0A9D2GPW9_9BACT</name>
<evidence type="ECO:0000256" key="4">
    <source>
        <dbReference type="ARBA" id="ARBA00016218"/>
    </source>
</evidence>
<dbReference type="PANTHER" id="PTHR43071:SF1">
    <property type="entry name" value="2-AMINO-4-HYDROXY-6-HYDROXYMETHYLDIHYDROPTERIDINE PYROPHOSPHOKINASE"/>
    <property type="match status" value="1"/>
</dbReference>
<dbReference type="CDD" id="cd00483">
    <property type="entry name" value="HPPK"/>
    <property type="match status" value="1"/>
</dbReference>
<dbReference type="InterPro" id="IPR035907">
    <property type="entry name" value="Hppk_sf"/>
</dbReference>
<keyword evidence="9" id="KW-0289">Folate biosynthesis</keyword>
<dbReference type="NCBIfam" id="TIGR01498">
    <property type="entry name" value="folK"/>
    <property type="match status" value="1"/>
</dbReference>
<reference evidence="14" key="1">
    <citation type="journal article" date="2021" name="PeerJ">
        <title>Extensive microbial diversity within the chicken gut microbiome revealed by metagenomics and culture.</title>
        <authorList>
            <person name="Gilroy R."/>
            <person name="Ravi A."/>
            <person name="Getino M."/>
            <person name="Pursley I."/>
            <person name="Horton D.L."/>
            <person name="Alikhan N.F."/>
            <person name="Baker D."/>
            <person name="Gharbi K."/>
            <person name="Hall N."/>
            <person name="Watson M."/>
            <person name="Adriaenssens E.M."/>
            <person name="Foster-Nyarko E."/>
            <person name="Jarju S."/>
            <person name="Secka A."/>
            <person name="Antonio M."/>
            <person name="Oren A."/>
            <person name="Chaudhuri R.R."/>
            <person name="La Ragione R."/>
            <person name="Hildebrand F."/>
            <person name="Pallen M.J."/>
        </authorList>
    </citation>
    <scope>NUCLEOTIDE SEQUENCE</scope>
    <source>
        <strain evidence="14">Gambia16-554</strain>
    </source>
</reference>
<dbReference type="Proteomes" id="UP000824115">
    <property type="component" value="Unassembled WGS sequence"/>
</dbReference>
<dbReference type="InterPro" id="IPR000550">
    <property type="entry name" value="Hppk"/>
</dbReference>
<dbReference type="EMBL" id="DXAW01000061">
    <property type="protein sequence ID" value="HIZ85486.1"/>
    <property type="molecule type" value="Genomic_DNA"/>
</dbReference>
<dbReference type="GO" id="GO:0016301">
    <property type="term" value="F:kinase activity"/>
    <property type="evidence" value="ECO:0007669"/>
    <property type="project" value="UniProtKB-KW"/>
</dbReference>
<keyword evidence="8" id="KW-0067">ATP-binding</keyword>
<comment type="function">
    <text evidence="10">Catalyzes the transfer of pyrophosphate from adenosine triphosphate (ATP) to 6-hydroxymethyl-7,8-dihydropterin, an enzymatic step in folate biosynthesis pathway.</text>
</comment>
<dbReference type="Pfam" id="PF01288">
    <property type="entry name" value="HPPK"/>
    <property type="match status" value="1"/>
</dbReference>
<comment type="caution">
    <text evidence="14">The sequence shown here is derived from an EMBL/GenBank/DDBJ whole genome shotgun (WGS) entry which is preliminary data.</text>
</comment>
<evidence type="ECO:0000256" key="7">
    <source>
        <dbReference type="ARBA" id="ARBA00022777"/>
    </source>
</evidence>
<keyword evidence="6" id="KW-0547">Nucleotide-binding</keyword>
<evidence type="ECO:0000256" key="10">
    <source>
        <dbReference type="ARBA" id="ARBA00029409"/>
    </source>
</evidence>
<evidence type="ECO:0000256" key="3">
    <source>
        <dbReference type="ARBA" id="ARBA00013253"/>
    </source>
</evidence>
<evidence type="ECO:0000256" key="5">
    <source>
        <dbReference type="ARBA" id="ARBA00022679"/>
    </source>
</evidence>
<evidence type="ECO:0000313" key="14">
    <source>
        <dbReference type="EMBL" id="HIZ85486.1"/>
    </source>
</evidence>
<evidence type="ECO:0000256" key="1">
    <source>
        <dbReference type="ARBA" id="ARBA00005051"/>
    </source>
</evidence>
<dbReference type="EC" id="2.7.6.3" evidence="3"/>
<evidence type="ECO:0000256" key="6">
    <source>
        <dbReference type="ARBA" id="ARBA00022741"/>
    </source>
</evidence>
<keyword evidence="5 14" id="KW-0808">Transferase</keyword>
<keyword evidence="7" id="KW-0418">Kinase</keyword>
<evidence type="ECO:0000313" key="15">
    <source>
        <dbReference type="Proteomes" id="UP000824115"/>
    </source>
</evidence>
<protein>
    <recommendedName>
        <fullName evidence="4">2-amino-4-hydroxy-6-hydroxymethyldihydropteridine pyrophosphokinase</fullName>
        <ecNumber evidence="3">2.7.6.3</ecNumber>
    </recommendedName>
    <alternativeName>
        <fullName evidence="11">6-hydroxymethyl-7,8-dihydropterin pyrophosphokinase</fullName>
    </alternativeName>
    <alternativeName>
        <fullName evidence="12">7,8-dihydro-6-hydroxymethylpterin-pyrophosphokinase</fullName>
    </alternativeName>
</protein>